<dbReference type="InterPro" id="IPR050090">
    <property type="entry name" value="Tyrosine_recombinase_XerCD"/>
</dbReference>
<dbReference type="Gene3D" id="1.10.443.10">
    <property type="entry name" value="Intergrase catalytic core"/>
    <property type="match status" value="1"/>
</dbReference>
<proteinExistence type="inferred from homology"/>
<feature type="active site" description="O-(3'-phospho-DNA)-tyrosine intermediate" evidence="9">
    <location>
        <position position="272"/>
    </location>
</feature>
<dbReference type="GO" id="GO:0005737">
    <property type="term" value="C:cytoplasm"/>
    <property type="evidence" value="ECO:0007669"/>
    <property type="project" value="UniProtKB-SubCell"/>
</dbReference>
<evidence type="ECO:0000256" key="2">
    <source>
        <dbReference type="ARBA" id="ARBA00022490"/>
    </source>
</evidence>
<comment type="caution">
    <text evidence="12">The sequence shown here is derived from an EMBL/GenBank/DDBJ whole genome shotgun (WGS) entry which is preliminary data.</text>
</comment>
<evidence type="ECO:0000259" key="10">
    <source>
        <dbReference type="PROSITE" id="PS51898"/>
    </source>
</evidence>
<dbReference type="Gene3D" id="1.10.150.130">
    <property type="match status" value="1"/>
</dbReference>
<dbReference type="InterPro" id="IPR002104">
    <property type="entry name" value="Integrase_catalytic"/>
</dbReference>
<name>A0A940E1P0_9BACT</name>
<keyword evidence="3 9" id="KW-0132">Cell division</keyword>
<dbReference type="PANTHER" id="PTHR30349:SF81">
    <property type="entry name" value="TYROSINE RECOMBINASE XERC"/>
    <property type="match status" value="1"/>
</dbReference>
<dbReference type="HAMAP" id="MF_01808">
    <property type="entry name" value="Recomb_XerC_XerD"/>
    <property type="match status" value="1"/>
</dbReference>
<sequence length="291" mass="33253">MAANNDILEDYTRYLKIERAMSPNTAAAYRSDVAFFLESAGIPPEKVTPDDIIACLSRRIGYSKRSQARFLSALNSFFNYMISEKLIQENPCDMVDFPKIGRYLPEVLSLEEIEKLMDSVQLSDVTGVRDRAILEVLYGCGLRVSEVVGLRISDVFVKEKFVRVVGKGDKQRLVPIDGVAIEYVLKYLEMRQEPYDKASEDILFLNRFGRRLSRISVFNMVKRQAVIAGIHKEISPHTFRHSFATHLIENGADLRAVQEMLGHESIITTEIYTHIEKSVWQNTVLAHHPRK</sequence>
<comment type="function">
    <text evidence="9">Site-specific tyrosine recombinase, which acts by catalyzing the cutting and rejoining of the recombining DNA molecules. The XerC-XerD complex is essential to convert dimers of the bacterial chromosome into monomers to permit their segregation at cell division. It also contributes to the segregational stability of plasmids.</text>
</comment>
<feature type="active site" evidence="9">
    <location>
        <position position="167"/>
    </location>
</feature>
<dbReference type="EMBL" id="JADILV010000083">
    <property type="protein sequence ID" value="MBO8484713.1"/>
    <property type="molecule type" value="Genomic_DNA"/>
</dbReference>
<keyword evidence="7 9" id="KW-0233">DNA recombination</keyword>
<dbReference type="Pfam" id="PF02899">
    <property type="entry name" value="Phage_int_SAM_1"/>
    <property type="match status" value="1"/>
</dbReference>
<dbReference type="GO" id="GO:0006313">
    <property type="term" value="P:DNA transposition"/>
    <property type="evidence" value="ECO:0007669"/>
    <property type="project" value="UniProtKB-UniRule"/>
</dbReference>
<feature type="domain" description="Tyr recombinase" evidence="10">
    <location>
        <begin position="103"/>
        <end position="285"/>
    </location>
</feature>
<dbReference type="NCBIfam" id="NF040815">
    <property type="entry name" value="recomb_XerA_Arch"/>
    <property type="match status" value="1"/>
</dbReference>
<gene>
    <name evidence="9" type="primary">xerC</name>
    <name evidence="12" type="ORF">IAB75_11490</name>
</gene>
<dbReference type="GO" id="GO:0003677">
    <property type="term" value="F:DNA binding"/>
    <property type="evidence" value="ECO:0007669"/>
    <property type="project" value="UniProtKB-UniRule"/>
</dbReference>
<dbReference type="InterPro" id="IPR004107">
    <property type="entry name" value="Integrase_SAM-like_N"/>
</dbReference>
<evidence type="ECO:0000256" key="4">
    <source>
        <dbReference type="ARBA" id="ARBA00022829"/>
    </source>
</evidence>
<dbReference type="Proteomes" id="UP000725002">
    <property type="component" value="Unassembled WGS sequence"/>
</dbReference>
<dbReference type="InterPro" id="IPR013762">
    <property type="entry name" value="Integrase-like_cat_sf"/>
</dbReference>
<evidence type="ECO:0000256" key="3">
    <source>
        <dbReference type="ARBA" id="ARBA00022618"/>
    </source>
</evidence>
<evidence type="ECO:0000256" key="1">
    <source>
        <dbReference type="ARBA" id="ARBA00004496"/>
    </source>
</evidence>
<evidence type="ECO:0000256" key="6">
    <source>
        <dbReference type="ARBA" id="ARBA00023125"/>
    </source>
</evidence>
<dbReference type="PROSITE" id="PS51900">
    <property type="entry name" value="CB"/>
    <property type="match status" value="1"/>
</dbReference>
<dbReference type="GO" id="GO:0009037">
    <property type="term" value="F:tyrosine-based site-specific recombinase activity"/>
    <property type="evidence" value="ECO:0007669"/>
    <property type="project" value="UniProtKB-UniRule"/>
</dbReference>
<dbReference type="NCBIfam" id="NF001399">
    <property type="entry name" value="PRK00283.1"/>
    <property type="match status" value="1"/>
</dbReference>
<keyword evidence="5 9" id="KW-0229">DNA integration</keyword>
<dbReference type="InterPro" id="IPR044068">
    <property type="entry name" value="CB"/>
</dbReference>
<accession>A0A940E1P0</accession>
<dbReference type="PROSITE" id="PS51898">
    <property type="entry name" value="TYR_RECOMBINASE"/>
    <property type="match status" value="1"/>
</dbReference>
<feature type="active site" evidence="9">
    <location>
        <position position="240"/>
    </location>
</feature>
<dbReference type="GO" id="GO:0007059">
    <property type="term" value="P:chromosome segregation"/>
    <property type="evidence" value="ECO:0007669"/>
    <property type="project" value="UniProtKB-UniRule"/>
</dbReference>
<comment type="subcellular location">
    <subcellularLocation>
        <location evidence="1 9">Cytoplasm</location>
    </subcellularLocation>
</comment>
<evidence type="ECO:0000313" key="13">
    <source>
        <dbReference type="Proteomes" id="UP000725002"/>
    </source>
</evidence>
<dbReference type="Pfam" id="PF00589">
    <property type="entry name" value="Phage_integrase"/>
    <property type="match status" value="1"/>
</dbReference>
<feature type="active site" evidence="9">
    <location>
        <position position="263"/>
    </location>
</feature>
<evidence type="ECO:0000256" key="8">
    <source>
        <dbReference type="ARBA" id="ARBA00023306"/>
    </source>
</evidence>
<comment type="similarity">
    <text evidence="9">Belongs to the 'phage' integrase family. XerC subfamily.</text>
</comment>
<dbReference type="GO" id="GO:0051301">
    <property type="term" value="P:cell division"/>
    <property type="evidence" value="ECO:0007669"/>
    <property type="project" value="UniProtKB-KW"/>
</dbReference>
<evidence type="ECO:0000256" key="9">
    <source>
        <dbReference type="HAMAP-Rule" id="MF_01808"/>
    </source>
</evidence>
<organism evidence="12 13">
    <name type="scientific">Candidatus Cryptobacteroides avicola</name>
    <dbReference type="NCBI Taxonomy" id="2840757"/>
    <lineage>
        <taxon>Bacteria</taxon>
        <taxon>Pseudomonadati</taxon>
        <taxon>Bacteroidota</taxon>
        <taxon>Bacteroidia</taxon>
        <taxon>Bacteroidales</taxon>
        <taxon>Candidatus Cryptobacteroides</taxon>
    </lineage>
</organism>
<feature type="active site" evidence="9">
    <location>
        <position position="237"/>
    </location>
</feature>
<evidence type="ECO:0000313" key="12">
    <source>
        <dbReference type="EMBL" id="MBO8484713.1"/>
    </source>
</evidence>
<keyword evidence="2 9" id="KW-0963">Cytoplasm</keyword>
<dbReference type="InterPro" id="IPR011010">
    <property type="entry name" value="DNA_brk_join_enz"/>
</dbReference>
<reference evidence="12" key="1">
    <citation type="submission" date="2020-10" db="EMBL/GenBank/DDBJ databases">
        <authorList>
            <person name="Gilroy R."/>
        </authorList>
    </citation>
    <scope>NUCLEOTIDE SEQUENCE</scope>
    <source>
        <strain evidence="12">G3-8215</strain>
    </source>
</reference>
<reference evidence="12" key="2">
    <citation type="journal article" date="2021" name="PeerJ">
        <title>Extensive microbial diversity within the chicken gut microbiome revealed by metagenomics and culture.</title>
        <authorList>
            <person name="Gilroy R."/>
            <person name="Ravi A."/>
            <person name="Getino M."/>
            <person name="Pursley I."/>
            <person name="Horton D.L."/>
            <person name="Alikhan N.F."/>
            <person name="Baker D."/>
            <person name="Gharbi K."/>
            <person name="Hall N."/>
            <person name="Watson M."/>
            <person name="Adriaenssens E.M."/>
            <person name="Foster-Nyarko E."/>
            <person name="Jarju S."/>
            <person name="Secka A."/>
            <person name="Antonio M."/>
            <person name="Oren A."/>
            <person name="Chaudhuri R.R."/>
            <person name="La Ragione R."/>
            <person name="Hildebrand F."/>
            <person name="Pallen M.J."/>
        </authorList>
    </citation>
    <scope>NUCLEOTIDE SEQUENCE</scope>
    <source>
        <strain evidence="12">G3-8215</strain>
    </source>
</reference>
<comment type="subunit">
    <text evidence="9">Forms a cyclic heterotetrameric complex composed of two molecules of XerC and two molecules of XerD.</text>
</comment>
<keyword evidence="8 9" id="KW-0131">Cell cycle</keyword>
<dbReference type="CDD" id="cd00798">
    <property type="entry name" value="INT_XerDC_C"/>
    <property type="match status" value="1"/>
</dbReference>
<dbReference type="AlphaFoldDB" id="A0A940E1P0"/>
<evidence type="ECO:0000259" key="11">
    <source>
        <dbReference type="PROSITE" id="PS51900"/>
    </source>
</evidence>
<dbReference type="PANTHER" id="PTHR30349">
    <property type="entry name" value="PHAGE INTEGRASE-RELATED"/>
    <property type="match status" value="1"/>
</dbReference>
<keyword evidence="6 9" id="KW-0238">DNA-binding</keyword>
<dbReference type="SUPFAM" id="SSF56349">
    <property type="entry name" value="DNA breaking-rejoining enzymes"/>
    <property type="match status" value="1"/>
</dbReference>
<protein>
    <recommendedName>
        <fullName evidence="9">Tyrosine recombinase XerC</fullName>
    </recommendedName>
</protein>
<keyword evidence="4 9" id="KW-0159">Chromosome partition</keyword>
<feature type="domain" description="Core-binding (CB)" evidence="11">
    <location>
        <begin position="2"/>
        <end position="82"/>
    </location>
</feature>
<evidence type="ECO:0000256" key="7">
    <source>
        <dbReference type="ARBA" id="ARBA00023172"/>
    </source>
</evidence>
<feature type="active site" evidence="9">
    <location>
        <position position="143"/>
    </location>
</feature>
<evidence type="ECO:0000256" key="5">
    <source>
        <dbReference type="ARBA" id="ARBA00022908"/>
    </source>
</evidence>
<dbReference type="InterPro" id="IPR010998">
    <property type="entry name" value="Integrase_recombinase_N"/>
</dbReference>
<dbReference type="InterPro" id="IPR023009">
    <property type="entry name" value="Tyrosine_recombinase_XerC/XerD"/>
</dbReference>